<organism evidence="2 3">
    <name type="scientific">Pseudomonas syringae pv. coriandricola</name>
    <dbReference type="NCBI Taxonomy" id="264453"/>
    <lineage>
        <taxon>Bacteria</taxon>
        <taxon>Pseudomonadati</taxon>
        <taxon>Pseudomonadota</taxon>
        <taxon>Gammaproteobacteria</taxon>
        <taxon>Pseudomonadales</taxon>
        <taxon>Pseudomonadaceae</taxon>
        <taxon>Pseudomonas</taxon>
    </lineage>
</organism>
<evidence type="ECO:0000313" key="3">
    <source>
        <dbReference type="Proteomes" id="UP000274212"/>
    </source>
</evidence>
<evidence type="ECO:0000256" key="1">
    <source>
        <dbReference type="SAM" id="MobiDB-lite"/>
    </source>
</evidence>
<name>A0A3M5R1R8_9PSED</name>
<dbReference type="Proteomes" id="UP000274212">
    <property type="component" value="Unassembled WGS sequence"/>
</dbReference>
<evidence type="ECO:0000313" key="2">
    <source>
        <dbReference type="EMBL" id="RMU02748.1"/>
    </source>
</evidence>
<reference evidence="2 3" key="1">
    <citation type="submission" date="2018-08" db="EMBL/GenBank/DDBJ databases">
        <title>Recombination of ecologically and evolutionarily significant loci maintains genetic cohesion in the Pseudomonas syringae species complex.</title>
        <authorList>
            <person name="Dillon M."/>
            <person name="Thakur S."/>
            <person name="Almeida R.N.D."/>
            <person name="Weir B.S."/>
            <person name="Guttman D.S."/>
        </authorList>
    </citation>
    <scope>NUCLEOTIDE SEQUENCE [LARGE SCALE GENOMIC DNA]</scope>
    <source>
        <strain evidence="2 3">ICMP 9829</strain>
    </source>
</reference>
<accession>A0A3M5R1R8</accession>
<dbReference type="EMBL" id="RBTT01000390">
    <property type="protein sequence ID" value="RMU02748.1"/>
    <property type="molecule type" value="Genomic_DNA"/>
</dbReference>
<dbReference type="AlphaFoldDB" id="A0A3M5R1R8"/>
<feature type="region of interest" description="Disordered" evidence="1">
    <location>
        <begin position="1"/>
        <end position="23"/>
    </location>
</feature>
<proteinExistence type="predicted"/>
<sequence>MMPALPTTASCASSSTRANTRTPVRPASRLYAHYMHSDNRRGITMTTEKVFAKSDAKDVLALSKASAEAMLANFTITIVLAGTKTDDEVTPFIERLNTGHKGSWTTLANSESGYARVRVYRLAKQPGNTRNTSK</sequence>
<gene>
    <name evidence="2" type="ORF">ALP36_100700</name>
</gene>
<protein>
    <submittedName>
        <fullName evidence="2">Uncharacterized protein</fullName>
    </submittedName>
</protein>
<comment type="caution">
    <text evidence="2">The sequence shown here is derived from an EMBL/GenBank/DDBJ whole genome shotgun (WGS) entry which is preliminary data.</text>
</comment>